<dbReference type="EMBL" id="CANHGI010000001">
    <property type="protein sequence ID" value="CAI5440405.1"/>
    <property type="molecule type" value="Genomic_DNA"/>
</dbReference>
<feature type="region of interest" description="Disordered" evidence="1">
    <location>
        <begin position="106"/>
        <end position="167"/>
    </location>
</feature>
<evidence type="ECO:0000313" key="2">
    <source>
        <dbReference type="EMBL" id="CAI5440405.1"/>
    </source>
</evidence>
<name>A0A9P1I8F4_9PELO</name>
<gene>
    <name evidence="2" type="ORF">CAMP_LOCUS3042</name>
</gene>
<proteinExistence type="predicted"/>
<feature type="compositionally biased region" description="Acidic residues" evidence="1">
    <location>
        <begin position="153"/>
        <end position="167"/>
    </location>
</feature>
<comment type="caution">
    <text evidence="2">The sequence shown here is derived from an EMBL/GenBank/DDBJ whole genome shotgun (WGS) entry which is preliminary data.</text>
</comment>
<dbReference type="Proteomes" id="UP001152747">
    <property type="component" value="Unassembled WGS sequence"/>
</dbReference>
<organism evidence="2 3">
    <name type="scientific">Caenorhabditis angaria</name>
    <dbReference type="NCBI Taxonomy" id="860376"/>
    <lineage>
        <taxon>Eukaryota</taxon>
        <taxon>Metazoa</taxon>
        <taxon>Ecdysozoa</taxon>
        <taxon>Nematoda</taxon>
        <taxon>Chromadorea</taxon>
        <taxon>Rhabditida</taxon>
        <taxon>Rhabditina</taxon>
        <taxon>Rhabditomorpha</taxon>
        <taxon>Rhabditoidea</taxon>
        <taxon>Rhabditidae</taxon>
        <taxon>Peloderinae</taxon>
        <taxon>Caenorhabditis</taxon>
    </lineage>
</organism>
<evidence type="ECO:0000256" key="1">
    <source>
        <dbReference type="SAM" id="MobiDB-lite"/>
    </source>
</evidence>
<sequence>MEVIFSDDEEAENLRRDLYDGTSSKKEEIAMFGMFGLVKKIEKPRENVLSRTLVNLQKEPDFEFAKKFEIKREISGGLPVHVDLEKTNSASQIKCQREQLLKKWEEENREEVESRKSDFPLPTTRKRKSAENILETSSKKRRRSRRIQIEESSSSEEEEEELVPEKS</sequence>
<accession>A0A9P1I8F4</accession>
<protein>
    <submittedName>
        <fullName evidence="2">Uncharacterized protein</fullName>
    </submittedName>
</protein>
<keyword evidence="3" id="KW-1185">Reference proteome</keyword>
<feature type="compositionally biased region" description="Basic and acidic residues" evidence="1">
    <location>
        <begin position="106"/>
        <end position="118"/>
    </location>
</feature>
<reference evidence="2" key="1">
    <citation type="submission" date="2022-11" db="EMBL/GenBank/DDBJ databases">
        <authorList>
            <person name="Kikuchi T."/>
        </authorList>
    </citation>
    <scope>NUCLEOTIDE SEQUENCE</scope>
    <source>
        <strain evidence="2">PS1010</strain>
    </source>
</reference>
<evidence type="ECO:0000313" key="3">
    <source>
        <dbReference type="Proteomes" id="UP001152747"/>
    </source>
</evidence>
<dbReference type="AlphaFoldDB" id="A0A9P1I8F4"/>